<gene>
    <name evidence="2" type="ORF">ACFFNY_26315</name>
</gene>
<dbReference type="EMBL" id="JBHMAG010000018">
    <property type="protein sequence ID" value="MFB9755106.1"/>
    <property type="molecule type" value="Genomic_DNA"/>
</dbReference>
<feature type="domain" description="Transglutaminase-like" evidence="1">
    <location>
        <begin position="171"/>
        <end position="238"/>
    </location>
</feature>
<keyword evidence="3" id="KW-1185">Reference proteome</keyword>
<dbReference type="PANTHER" id="PTHR33490:SF6">
    <property type="entry name" value="SLL1049 PROTEIN"/>
    <property type="match status" value="1"/>
</dbReference>
<sequence length="283" mass="31696">MIYRIEHTNTFHYETPVDQSLNHVRLKPRTDVCQKVVSYRTEISPASMSKEYTDLWGNQVETFFIPEQHQTLKVKTTSTVSVQRSPFIGKIENSPEMRDIFGSALFRQHYLAFLNETSYTFMEDGQIAAIMSDVGSVDNPVRLSLRLMSYIHETFGYDAKATNVDTKANEAYTLKRGVCQDFAHIMIGVLRSQGVPTRYVSGYLYIGEDSAFVGDAATHAWVEVMIPGIGWVGLDPTNNVEALGSHIRVGTGRDYGDVSPLQGVYRGGRHTLDVSVGVKVLEK</sequence>
<dbReference type="RefSeq" id="WP_344907530.1">
    <property type="nucleotide sequence ID" value="NZ_BAAAYO010000006.1"/>
</dbReference>
<dbReference type="InterPro" id="IPR038765">
    <property type="entry name" value="Papain-like_cys_pep_sf"/>
</dbReference>
<protein>
    <submittedName>
        <fullName evidence="2">Transglutaminase family protein</fullName>
    </submittedName>
</protein>
<accession>A0ABV5W4F5</accession>
<dbReference type="Pfam" id="PF08379">
    <property type="entry name" value="Bact_transglu_N"/>
    <property type="match status" value="1"/>
</dbReference>
<proteinExistence type="predicted"/>
<reference evidence="2 3" key="1">
    <citation type="submission" date="2024-09" db="EMBL/GenBank/DDBJ databases">
        <authorList>
            <person name="Sun Q."/>
            <person name="Mori K."/>
        </authorList>
    </citation>
    <scope>NUCLEOTIDE SEQUENCE [LARGE SCALE GENOMIC DNA]</scope>
    <source>
        <strain evidence="2 3">JCM 12520</strain>
    </source>
</reference>
<evidence type="ECO:0000259" key="1">
    <source>
        <dbReference type="SMART" id="SM00460"/>
    </source>
</evidence>
<dbReference type="InterPro" id="IPR013589">
    <property type="entry name" value="Bac_transglu_N"/>
</dbReference>
<dbReference type="Gene3D" id="3.10.620.30">
    <property type="match status" value="1"/>
</dbReference>
<comment type="caution">
    <text evidence="2">The sequence shown here is derived from an EMBL/GenBank/DDBJ whole genome shotgun (WGS) entry which is preliminary data.</text>
</comment>
<name>A0ABV5W4F5_9BACL</name>
<evidence type="ECO:0000313" key="2">
    <source>
        <dbReference type="EMBL" id="MFB9755106.1"/>
    </source>
</evidence>
<evidence type="ECO:0000313" key="3">
    <source>
        <dbReference type="Proteomes" id="UP001589619"/>
    </source>
</evidence>
<dbReference type="InterPro" id="IPR002931">
    <property type="entry name" value="Transglutaminase-like"/>
</dbReference>
<dbReference type="Proteomes" id="UP001589619">
    <property type="component" value="Unassembled WGS sequence"/>
</dbReference>
<organism evidence="2 3">
    <name type="scientific">Paenibacillus hodogayensis</name>
    <dbReference type="NCBI Taxonomy" id="279208"/>
    <lineage>
        <taxon>Bacteria</taxon>
        <taxon>Bacillati</taxon>
        <taxon>Bacillota</taxon>
        <taxon>Bacilli</taxon>
        <taxon>Bacillales</taxon>
        <taxon>Paenibacillaceae</taxon>
        <taxon>Paenibacillus</taxon>
    </lineage>
</organism>
<dbReference type="SMART" id="SM00460">
    <property type="entry name" value="TGc"/>
    <property type="match status" value="1"/>
</dbReference>
<dbReference type="SUPFAM" id="SSF54001">
    <property type="entry name" value="Cysteine proteinases"/>
    <property type="match status" value="1"/>
</dbReference>
<dbReference type="Pfam" id="PF01841">
    <property type="entry name" value="Transglut_core"/>
    <property type="match status" value="1"/>
</dbReference>
<dbReference type="PANTHER" id="PTHR33490">
    <property type="entry name" value="BLR5614 PROTEIN-RELATED"/>
    <property type="match status" value="1"/>
</dbReference>